<evidence type="ECO:0000313" key="2">
    <source>
        <dbReference type="Proteomes" id="UP001050808"/>
    </source>
</evidence>
<accession>A0ABQ3R097</accession>
<dbReference type="EMBL" id="BNDY01000017">
    <property type="protein sequence ID" value="GHI42933.1"/>
    <property type="molecule type" value="Genomic_DNA"/>
</dbReference>
<evidence type="ECO:0000313" key="1">
    <source>
        <dbReference type="EMBL" id="GHI42933.1"/>
    </source>
</evidence>
<dbReference type="Proteomes" id="UP001050808">
    <property type="component" value="Unassembled WGS sequence"/>
</dbReference>
<evidence type="ECO:0008006" key="3">
    <source>
        <dbReference type="Google" id="ProtNLM"/>
    </source>
</evidence>
<proteinExistence type="predicted"/>
<organism evidence="1 2">
    <name type="scientific">Streptomyces violascens</name>
    <dbReference type="NCBI Taxonomy" id="67381"/>
    <lineage>
        <taxon>Bacteria</taxon>
        <taxon>Bacillati</taxon>
        <taxon>Actinomycetota</taxon>
        <taxon>Actinomycetes</taxon>
        <taxon>Kitasatosporales</taxon>
        <taxon>Streptomycetaceae</taxon>
        <taxon>Streptomyces</taxon>
    </lineage>
</organism>
<sequence>MPQYGPEIVPADDAADFRLSCIAVPAFDMASAAVAVFFSTPETPDGLMSQADTKFPPFPACRPTTAHMR</sequence>
<keyword evidence="2" id="KW-1185">Reference proteome</keyword>
<name>A0ABQ3R097_9ACTN</name>
<reference evidence="1" key="1">
    <citation type="submission" date="2024-05" db="EMBL/GenBank/DDBJ databases">
        <title>Whole genome shotgun sequence of Streptomyces violascens NBRC 12920.</title>
        <authorList>
            <person name="Komaki H."/>
            <person name="Tamura T."/>
        </authorList>
    </citation>
    <scope>NUCLEOTIDE SEQUENCE</scope>
    <source>
        <strain evidence="1">NBRC 12920</strain>
    </source>
</reference>
<gene>
    <name evidence="1" type="ORF">Sviol_73410</name>
</gene>
<protein>
    <recommendedName>
        <fullName evidence="3">IclR-ED domain-containing protein</fullName>
    </recommendedName>
</protein>
<comment type="caution">
    <text evidence="1">The sequence shown here is derived from an EMBL/GenBank/DDBJ whole genome shotgun (WGS) entry which is preliminary data.</text>
</comment>